<comment type="caution">
    <text evidence="3">The sequence shown here is derived from an EMBL/GenBank/DDBJ whole genome shotgun (WGS) entry which is preliminary data.</text>
</comment>
<feature type="domain" description="Barstar (barnase inhibitor)" evidence="2">
    <location>
        <begin position="69"/>
        <end position="144"/>
    </location>
</feature>
<accession>A0A2I1L4Y0</accession>
<evidence type="ECO:0000259" key="2">
    <source>
        <dbReference type="Pfam" id="PF01337"/>
    </source>
</evidence>
<evidence type="ECO:0000313" key="4">
    <source>
        <dbReference type="Proteomes" id="UP000251923"/>
    </source>
</evidence>
<proteinExistence type="inferred from homology"/>
<organism evidence="3 4">
    <name type="scientific">Aerococcus urinae</name>
    <dbReference type="NCBI Taxonomy" id="1376"/>
    <lineage>
        <taxon>Bacteria</taxon>
        <taxon>Bacillati</taxon>
        <taxon>Bacillota</taxon>
        <taxon>Bacilli</taxon>
        <taxon>Lactobacillales</taxon>
        <taxon>Aerococcaceae</taxon>
        <taxon>Aerococcus</taxon>
    </lineage>
</organism>
<dbReference type="Proteomes" id="UP000251923">
    <property type="component" value="Unassembled WGS sequence"/>
</dbReference>
<sequence length="154" mass="17069">MLITTGAIGAMTAWFIPHLVTSTIRMTTTKVLNSCIEVKTMNGKNKTRKMQTSPNRYHGQVSNSPQAYQVILDGRLIKNSQDLYRAFAQGMDKSVTFAGNLDALYDVLTANTKPLQLILKHPVDLRSNLASKAEPFFTMIKAARAANPQLEIID</sequence>
<dbReference type="EMBL" id="QMHM01000012">
    <property type="protein sequence ID" value="RAV78565.1"/>
    <property type="molecule type" value="Genomic_DNA"/>
</dbReference>
<dbReference type="AlphaFoldDB" id="A0A2I1L4Y0"/>
<dbReference type="InterPro" id="IPR035905">
    <property type="entry name" value="Barstar-like_sf"/>
</dbReference>
<gene>
    <name evidence="3" type="ORF">DBT54_06660</name>
</gene>
<dbReference type="Pfam" id="PF01337">
    <property type="entry name" value="Barstar"/>
    <property type="match status" value="1"/>
</dbReference>
<reference evidence="3 4" key="1">
    <citation type="submission" date="2018-04" db="EMBL/GenBank/DDBJ databases">
        <title>Aerococcus urinae genomes.</title>
        <authorList>
            <person name="Hilt E."/>
            <person name="Gilbert N.M."/>
            <person name="Thomas-White K."/>
            <person name="Putonti C."/>
            <person name="Lewis A.L."/>
            <person name="Visck K.L."/>
            <person name="Wolfe A.J."/>
        </authorList>
    </citation>
    <scope>NUCLEOTIDE SEQUENCE [LARGE SCALE GENOMIC DNA]</scope>
    <source>
        <strain evidence="3 4">UMB7480</strain>
    </source>
</reference>
<dbReference type="Gene3D" id="3.30.370.10">
    <property type="entry name" value="Barstar-like"/>
    <property type="match status" value="1"/>
</dbReference>
<name>A0A2I1L4Y0_9LACT</name>
<evidence type="ECO:0000313" key="3">
    <source>
        <dbReference type="EMBL" id="RAV78565.1"/>
    </source>
</evidence>
<protein>
    <recommendedName>
        <fullName evidence="2">Barstar (barnase inhibitor) domain-containing protein</fullName>
    </recommendedName>
</protein>
<dbReference type="SUPFAM" id="SSF52038">
    <property type="entry name" value="Barstar-related"/>
    <property type="match status" value="1"/>
</dbReference>
<comment type="similarity">
    <text evidence="1">Belongs to the barstar family.</text>
</comment>
<dbReference type="InterPro" id="IPR000468">
    <property type="entry name" value="Barstar"/>
</dbReference>
<evidence type="ECO:0000256" key="1">
    <source>
        <dbReference type="ARBA" id="ARBA00006845"/>
    </source>
</evidence>